<dbReference type="PANTHER" id="PTHR24291">
    <property type="entry name" value="CYTOCHROME P450 FAMILY 4"/>
    <property type="match status" value="1"/>
</dbReference>
<gene>
    <name evidence="9" type="ORF">DTER00134_LOCUS13973</name>
</gene>
<comment type="cofactor">
    <cofactor evidence="7">
        <name>heme</name>
        <dbReference type="ChEBI" id="CHEBI:30413"/>
    </cofactor>
</comment>
<proteinExistence type="inferred from homology"/>
<feature type="transmembrane region" description="Helical" evidence="8">
    <location>
        <begin position="12"/>
        <end position="34"/>
    </location>
</feature>
<dbReference type="PRINTS" id="PR00385">
    <property type="entry name" value="P450"/>
</dbReference>
<dbReference type="SUPFAM" id="SSF48264">
    <property type="entry name" value="Cytochrome P450"/>
    <property type="match status" value="1"/>
</dbReference>
<dbReference type="InterPro" id="IPR050196">
    <property type="entry name" value="Cytochrome_P450_Monoox"/>
</dbReference>
<evidence type="ECO:0000256" key="7">
    <source>
        <dbReference type="PIRSR" id="PIRSR602401-1"/>
    </source>
</evidence>
<dbReference type="InterPro" id="IPR001128">
    <property type="entry name" value="Cyt_P450"/>
</dbReference>
<dbReference type="GO" id="GO:0004497">
    <property type="term" value="F:monooxygenase activity"/>
    <property type="evidence" value="ECO:0007669"/>
    <property type="project" value="UniProtKB-KW"/>
</dbReference>
<dbReference type="PANTHER" id="PTHR24291:SF50">
    <property type="entry name" value="BIFUNCTIONAL ALBAFLAVENONE MONOOXYGENASE_TERPENE SYNTHASE"/>
    <property type="match status" value="1"/>
</dbReference>
<dbReference type="InterPro" id="IPR002401">
    <property type="entry name" value="Cyt_P450_E_grp-I"/>
</dbReference>
<organism evidence="9">
    <name type="scientific">Dunaliella tertiolecta</name>
    <name type="common">Green alga</name>
    <dbReference type="NCBI Taxonomy" id="3047"/>
    <lineage>
        <taxon>Eukaryota</taxon>
        <taxon>Viridiplantae</taxon>
        <taxon>Chlorophyta</taxon>
        <taxon>core chlorophytes</taxon>
        <taxon>Chlorophyceae</taxon>
        <taxon>CS clade</taxon>
        <taxon>Chlamydomonadales</taxon>
        <taxon>Dunaliellaceae</taxon>
        <taxon>Dunaliella</taxon>
    </lineage>
</organism>
<protein>
    <recommendedName>
        <fullName evidence="10">Cytochrome P450</fullName>
    </recommendedName>
</protein>
<reference evidence="9" key="1">
    <citation type="submission" date="2021-01" db="EMBL/GenBank/DDBJ databases">
        <authorList>
            <person name="Corre E."/>
            <person name="Pelletier E."/>
            <person name="Niang G."/>
            <person name="Scheremetjew M."/>
            <person name="Finn R."/>
            <person name="Kale V."/>
            <person name="Holt S."/>
            <person name="Cochrane G."/>
            <person name="Meng A."/>
            <person name="Brown T."/>
            <person name="Cohen L."/>
        </authorList>
    </citation>
    <scope>NUCLEOTIDE SEQUENCE</scope>
    <source>
        <strain evidence="9">CCMP1320</strain>
    </source>
</reference>
<evidence type="ECO:0000256" key="4">
    <source>
        <dbReference type="ARBA" id="ARBA00023002"/>
    </source>
</evidence>
<evidence type="ECO:0000256" key="1">
    <source>
        <dbReference type="ARBA" id="ARBA00010617"/>
    </source>
</evidence>
<dbReference type="GO" id="GO:0020037">
    <property type="term" value="F:heme binding"/>
    <property type="evidence" value="ECO:0007669"/>
    <property type="project" value="InterPro"/>
</dbReference>
<name>A0A7S3R0K1_DUNTE</name>
<dbReference type="AlphaFoldDB" id="A0A7S3R0K1"/>
<dbReference type="EMBL" id="HBIP01023342">
    <property type="protein sequence ID" value="CAE0498900.1"/>
    <property type="molecule type" value="Transcribed_RNA"/>
</dbReference>
<evidence type="ECO:0008006" key="10">
    <source>
        <dbReference type="Google" id="ProtNLM"/>
    </source>
</evidence>
<evidence type="ECO:0000256" key="2">
    <source>
        <dbReference type="ARBA" id="ARBA00022617"/>
    </source>
</evidence>
<keyword evidence="8" id="KW-1133">Transmembrane helix</keyword>
<keyword evidence="3 7" id="KW-0479">Metal-binding</keyword>
<keyword evidence="8" id="KW-0472">Membrane</keyword>
<evidence type="ECO:0000256" key="6">
    <source>
        <dbReference type="ARBA" id="ARBA00023033"/>
    </source>
</evidence>
<evidence type="ECO:0000256" key="5">
    <source>
        <dbReference type="ARBA" id="ARBA00023004"/>
    </source>
</evidence>
<keyword evidence="8" id="KW-0812">Transmembrane</keyword>
<evidence type="ECO:0000313" key="9">
    <source>
        <dbReference type="EMBL" id="CAE0498900.1"/>
    </source>
</evidence>
<evidence type="ECO:0000256" key="8">
    <source>
        <dbReference type="SAM" id="Phobius"/>
    </source>
</evidence>
<dbReference type="GO" id="GO:0016705">
    <property type="term" value="F:oxidoreductase activity, acting on paired donors, with incorporation or reduction of molecular oxygen"/>
    <property type="evidence" value="ECO:0007669"/>
    <property type="project" value="InterPro"/>
</dbReference>
<sequence>MVGLMQGLNIQTVILAAISALLAYKLIKLVYVFVRQWSVLRHTAFAPNSNLIVGHVLEMIKCTRHGVGAWDMMEQWLSNGNDPVVFRVFNTWGVCVKDPAALRRVFQTNQRAYEKDLALSYHPFLPILGSGLVTSDGELWQKQRLLIGPALRTGILDDIIPIAKRAVDRLTTKLETRRGTGVAVDLEEEFRLLTLQVIGDAVLSLDPEECDRVFPALYLPVMEEANRRVLRPYRMYLPILPEWWRFHRRMRALNSFLINYFRDRWQARQKGVLRARKDILDRVMDSIQETGETWNEALEAQLCYEIKTFLLAGHETSAAMLTWSCFELSQDPHILGQVRAEAAAVFPQSTAECPPPTRREVDGMAYTLAVLKEALRKYSVVPVVTRKLASDDTIMGHKLPAGIMVACVLQGTHNMYKDPRVFRPERFLPDGEYDKFNEAERLYKFVPFIQGPRNCLGQYLALLEARVVLSLLAQRFTFRLAKPGQGERHPTVIPIGPVDGLHVYVE</sequence>
<feature type="binding site" description="axial binding residue" evidence="7">
    <location>
        <position position="455"/>
    </location>
    <ligand>
        <name>heme</name>
        <dbReference type="ChEBI" id="CHEBI:30413"/>
    </ligand>
    <ligandPart>
        <name>Fe</name>
        <dbReference type="ChEBI" id="CHEBI:18248"/>
    </ligandPart>
</feature>
<comment type="similarity">
    <text evidence="1">Belongs to the cytochrome P450 family.</text>
</comment>
<accession>A0A7S3R0K1</accession>
<keyword evidence="5 7" id="KW-0408">Iron</keyword>
<evidence type="ECO:0000256" key="3">
    <source>
        <dbReference type="ARBA" id="ARBA00022723"/>
    </source>
</evidence>
<dbReference type="Gene3D" id="1.10.630.10">
    <property type="entry name" value="Cytochrome P450"/>
    <property type="match status" value="1"/>
</dbReference>
<keyword evidence="6" id="KW-0503">Monooxygenase</keyword>
<dbReference type="PRINTS" id="PR00463">
    <property type="entry name" value="EP450I"/>
</dbReference>
<dbReference type="Pfam" id="PF00067">
    <property type="entry name" value="p450"/>
    <property type="match status" value="1"/>
</dbReference>
<dbReference type="InterPro" id="IPR036396">
    <property type="entry name" value="Cyt_P450_sf"/>
</dbReference>
<dbReference type="GO" id="GO:0005506">
    <property type="term" value="F:iron ion binding"/>
    <property type="evidence" value="ECO:0007669"/>
    <property type="project" value="InterPro"/>
</dbReference>
<keyword evidence="2 7" id="KW-0349">Heme</keyword>
<keyword evidence="4" id="KW-0560">Oxidoreductase</keyword>